<keyword evidence="3" id="KW-1185">Reference proteome</keyword>
<protein>
    <submittedName>
        <fullName evidence="2">Uncharacterized protein</fullName>
    </submittedName>
</protein>
<organism evidence="2 3">
    <name type="scientific">Parafrankia irregularis</name>
    <dbReference type="NCBI Taxonomy" id="795642"/>
    <lineage>
        <taxon>Bacteria</taxon>
        <taxon>Bacillati</taxon>
        <taxon>Actinomycetota</taxon>
        <taxon>Actinomycetes</taxon>
        <taxon>Frankiales</taxon>
        <taxon>Frankiaceae</taxon>
        <taxon>Parafrankia</taxon>
    </lineage>
</organism>
<feature type="region of interest" description="Disordered" evidence="1">
    <location>
        <begin position="25"/>
        <end position="44"/>
    </location>
</feature>
<feature type="region of interest" description="Disordered" evidence="1">
    <location>
        <begin position="62"/>
        <end position="87"/>
    </location>
</feature>
<proteinExistence type="predicted"/>
<name>A0A0S4R291_9ACTN</name>
<evidence type="ECO:0000256" key="1">
    <source>
        <dbReference type="SAM" id="MobiDB-lite"/>
    </source>
</evidence>
<accession>A0A0S4R291</accession>
<reference evidence="3" key="1">
    <citation type="submission" date="2015-11" db="EMBL/GenBank/DDBJ databases">
        <authorList>
            <person name="Varghese N."/>
        </authorList>
    </citation>
    <scope>NUCLEOTIDE SEQUENCE [LARGE SCALE GENOMIC DNA]</scope>
    <source>
        <strain evidence="3">DSM 45899</strain>
    </source>
</reference>
<dbReference type="AlphaFoldDB" id="A0A0S4R291"/>
<evidence type="ECO:0000313" key="3">
    <source>
        <dbReference type="Proteomes" id="UP000198802"/>
    </source>
</evidence>
<dbReference type="Proteomes" id="UP000198802">
    <property type="component" value="Unassembled WGS sequence"/>
</dbReference>
<sequence length="257" mass="28669">MSRPRDGFGPVQLARWLGITERQLRRAQDRGLIPPPDRDDHRWSDHVAKTLPDQVEMIISKVEAQPEPEQSVDTEPAPRRSRDGFGPVQLARQLDIKDWQLRRAQDRGLIPAPDIDERRWSAAAIESIPGRDTILADVGDHPGIGSSKAAEYLSGRTGLQIERADVQALAERGALRPIGDYKGWSLYALDDLDALSLDLLVTVLADRQSWLQASLTSPEAADLLGWSVGRFEVTAERQGLTAGRFGRYARVDVERLR</sequence>
<gene>
    <name evidence="2" type="ORF">Ga0074812_15239</name>
</gene>
<dbReference type="EMBL" id="FAOZ01000052">
    <property type="protein sequence ID" value="CUU61014.1"/>
    <property type="molecule type" value="Genomic_DNA"/>
</dbReference>
<evidence type="ECO:0000313" key="2">
    <source>
        <dbReference type="EMBL" id="CUU61014.1"/>
    </source>
</evidence>